<organism evidence="1 2">
    <name type="scientific">Paralvinella palmiformis</name>
    <dbReference type="NCBI Taxonomy" id="53620"/>
    <lineage>
        <taxon>Eukaryota</taxon>
        <taxon>Metazoa</taxon>
        <taxon>Spiralia</taxon>
        <taxon>Lophotrochozoa</taxon>
        <taxon>Annelida</taxon>
        <taxon>Polychaeta</taxon>
        <taxon>Sedentaria</taxon>
        <taxon>Canalipalpata</taxon>
        <taxon>Terebellida</taxon>
        <taxon>Terebelliformia</taxon>
        <taxon>Alvinellidae</taxon>
        <taxon>Paralvinella</taxon>
    </lineage>
</organism>
<dbReference type="PANTHER" id="PTHR16166:SF146">
    <property type="entry name" value="VACUOLAR PROTEIN SORTING-ASSOCIATED PROTEIN 13A-LIKE ISOFORM X1"/>
    <property type="match status" value="1"/>
</dbReference>
<dbReference type="InterPro" id="IPR026847">
    <property type="entry name" value="VPS13"/>
</dbReference>
<dbReference type="GO" id="GO:0006623">
    <property type="term" value="P:protein targeting to vacuole"/>
    <property type="evidence" value="ECO:0007669"/>
    <property type="project" value="TreeGrafter"/>
</dbReference>
<sequence length="214" mass="24310">MAYFEREGVLLSLNQLITESTIHSPDRFADTLVRSVHSLMEHTVGKYLVHDGQISSGMFHKRPSFVLCNTAGSLAQITGSLGRTLALLSFDKDYKKKRRRRMNCRPRNLPETLEVASKGFVMGVALGLSGIVTCPIRGKHYERSTKRKPIITDLQAAEMGEDVLVRMRPPRYIHPNLDDTGFSIFTSDEREISSSDKQVLLWLQRKIEKMMTLE</sequence>
<dbReference type="GO" id="GO:0045053">
    <property type="term" value="P:protein retention in Golgi apparatus"/>
    <property type="evidence" value="ECO:0007669"/>
    <property type="project" value="TreeGrafter"/>
</dbReference>
<proteinExistence type="predicted"/>
<dbReference type="Proteomes" id="UP001208570">
    <property type="component" value="Unassembled WGS sequence"/>
</dbReference>
<dbReference type="AlphaFoldDB" id="A0AAD9J5W1"/>
<name>A0AAD9J5W1_9ANNE</name>
<evidence type="ECO:0000313" key="1">
    <source>
        <dbReference type="EMBL" id="KAK2147034.1"/>
    </source>
</evidence>
<keyword evidence="2" id="KW-1185">Reference proteome</keyword>
<accession>A0AAD9J5W1</accession>
<comment type="caution">
    <text evidence="1">The sequence shown here is derived from an EMBL/GenBank/DDBJ whole genome shotgun (WGS) entry which is preliminary data.</text>
</comment>
<reference evidence="1" key="1">
    <citation type="journal article" date="2023" name="Mol. Biol. Evol.">
        <title>Third-Generation Sequencing Reveals the Adaptive Role of the Epigenome in Three Deep-Sea Polychaetes.</title>
        <authorList>
            <person name="Perez M."/>
            <person name="Aroh O."/>
            <person name="Sun Y."/>
            <person name="Lan Y."/>
            <person name="Juniper S.K."/>
            <person name="Young C.R."/>
            <person name="Angers B."/>
            <person name="Qian P.Y."/>
        </authorList>
    </citation>
    <scope>NUCLEOTIDE SEQUENCE</scope>
    <source>
        <strain evidence="1">P08H-3</strain>
    </source>
</reference>
<dbReference type="EMBL" id="JAODUP010000573">
    <property type="protein sequence ID" value="KAK2147034.1"/>
    <property type="molecule type" value="Genomic_DNA"/>
</dbReference>
<evidence type="ECO:0000313" key="2">
    <source>
        <dbReference type="Proteomes" id="UP001208570"/>
    </source>
</evidence>
<dbReference type="PANTHER" id="PTHR16166">
    <property type="entry name" value="VACUOLAR PROTEIN SORTING-ASSOCIATED PROTEIN VPS13"/>
    <property type="match status" value="1"/>
</dbReference>
<gene>
    <name evidence="1" type="ORF">LSH36_573g05022</name>
</gene>
<protein>
    <submittedName>
        <fullName evidence="1">Uncharacterized protein</fullName>
    </submittedName>
</protein>